<evidence type="ECO:0000313" key="2">
    <source>
        <dbReference type="Proteomes" id="UP000629098"/>
    </source>
</evidence>
<protein>
    <submittedName>
        <fullName evidence="1">Uncharacterized protein</fullName>
    </submittedName>
</protein>
<accession>A0A8J7C9G5</accession>
<sequence>RDNSLGFAEALDKANDLGFGKIDRQRIKRFLRESGDAIGEAGIFKKLATTRE</sequence>
<name>A0A8J7C9G5_9CYAN</name>
<dbReference type="Proteomes" id="UP000629098">
    <property type="component" value="Unassembled WGS sequence"/>
</dbReference>
<feature type="non-terminal residue" evidence="1">
    <location>
        <position position="1"/>
    </location>
</feature>
<proteinExistence type="predicted"/>
<dbReference type="EMBL" id="JACXAE010000011">
    <property type="protein sequence ID" value="MBD2770955.1"/>
    <property type="molecule type" value="Genomic_DNA"/>
</dbReference>
<keyword evidence="2" id="KW-1185">Reference proteome</keyword>
<reference evidence="1" key="1">
    <citation type="submission" date="2020-09" db="EMBL/GenBank/DDBJ databases">
        <title>Iningainema tapete sp. nov. (Scytonemataceae, Cyanobacteria) from greenhouses in central Florida (USA) produces two types of nodularin with biosynthetic potential for microcystin-LR and anabaenopeptins.</title>
        <authorList>
            <person name="Berthold D.E."/>
            <person name="Lefler F.W."/>
            <person name="Huang I.-S."/>
            <person name="Abdulla H."/>
            <person name="Zimba P.V."/>
            <person name="Laughinghouse H.D. IV."/>
        </authorList>
    </citation>
    <scope>NUCLEOTIDE SEQUENCE</scope>
    <source>
        <strain evidence="1">BLCCT55</strain>
    </source>
</reference>
<evidence type="ECO:0000313" key="1">
    <source>
        <dbReference type="EMBL" id="MBD2770955.1"/>
    </source>
</evidence>
<gene>
    <name evidence="1" type="ORF">ICL16_02150</name>
</gene>
<comment type="caution">
    <text evidence="1">The sequence shown here is derived from an EMBL/GenBank/DDBJ whole genome shotgun (WGS) entry which is preliminary data.</text>
</comment>
<organism evidence="1 2">
    <name type="scientific">Iningainema tapete BLCC-T55</name>
    <dbReference type="NCBI Taxonomy" id="2748662"/>
    <lineage>
        <taxon>Bacteria</taxon>
        <taxon>Bacillati</taxon>
        <taxon>Cyanobacteriota</taxon>
        <taxon>Cyanophyceae</taxon>
        <taxon>Nostocales</taxon>
        <taxon>Scytonemataceae</taxon>
        <taxon>Iningainema tapete</taxon>
    </lineage>
</organism>
<dbReference type="AlphaFoldDB" id="A0A8J7C9G5"/>